<feature type="compositionally biased region" description="Polar residues" evidence="1">
    <location>
        <begin position="32"/>
        <end position="41"/>
    </location>
</feature>
<keyword evidence="3" id="KW-1185">Reference proteome</keyword>
<protein>
    <submittedName>
        <fullName evidence="2">Uncharacterized protein</fullName>
    </submittedName>
</protein>
<evidence type="ECO:0000256" key="1">
    <source>
        <dbReference type="SAM" id="MobiDB-lite"/>
    </source>
</evidence>
<dbReference type="OrthoDB" id="1375846at2"/>
<proteinExistence type="predicted"/>
<dbReference type="EMBL" id="CP030261">
    <property type="protein sequence ID" value="AXB57716.1"/>
    <property type="molecule type" value="Genomic_DNA"/>
</dbReference>
<dbReference type="KEGG" id="ffl:HYN86_14360"/>
<feature type="compositionally biased region" description="Basic and acidic residues" evidence="1">
    <location>
        <begin position="50"/>
        <end position="60"/>
    </location>
</feature>
<reference evidence="2 3" key="1">
    <citation type="submission" date="2018-06" db="EMBL/GenBank/DDBJ databases">
        <title>Genome sequencing of Flavobacterium.</title>
        <authorList>
            <person name="Baek M.-G."/>
            <person name="Yi H."/>
        </authorList>
    </citation>
    <scope>NUCLEOTIDE SEQUENCE [LARGE SCALE GENOMIC DNA]</scope>
    <source>
        <strain evidence="2 3">HYN0086</strain>
    </source>
</reference>
<name>A0A344LUX4_9FLAO</name>
<evidence type="ECO:0000313" key="2">
    <source>
        <dbReference type="EMBL" id="AXB57716.1"/>
    </source>
</evidence>
<sequence>MENKDTNSVDYGKCPYHAQLQAERQSSDADENNTSQEQDANTGDWDDQRDDAGTDPDRYEGGNNNSGGAGSTGSAATNS</sequence>
<dbReference type="Proteomes" id="UP000251561">
    <property type="component" value="Chromosome"/>
</dbReference>
<gene>
    <name evidence="2" type="ORF">HYN86_14360</name>
</gene>
<organism evidence="2 3">
    <name type="scientific">Flavobacterium fluviale</name>
    <dbReference type="NCBI Taxonomy" id="2249356"/>
    <lineage>
        <taxon>Bacteria</taxon>
        <taxon>Pseudomonadati</taxon>
        <taxon>Bacteroidota</taxon>
        <taxon>Flavobacteriia</taxon>
        <taxon>Flavobacteriales</taxon>
        <taxon>Flavobacteriaceae</taxon>
        <taxon>Flavobacterium</taxon>
    </lineage>
</organism>
<dbReference type="AlphaFoldDB" id="A0A344LUX4"/>
<feature type="region of interest" description="Disordered" evidence="1">
    <location>
        <begin position="1"/>
        <end position="79"/>
    </location>
</feature>
<evidence type="ECO:0000313" key="3">
    <source>
        <dbReference type="Proteomes" id="UP000251561"/>
    </source>
</evidence>
<accession>A0A344LUX4</accession>